<evidence type="ECO:0000313" key="5">
    <source>
        <dbReference type="Proteomes" id="UP001140562"/>
    </source>
</evidence>
<accession>A0A9W8X2C1</accession>
<protein>
    <recommendedName>
        <fullName evidence="6">NAD(P)-binding protein</fullName>
    </recommendedName>
</protein>
<dbReference type="PROSITE" id="PS00061">
    <property type="entry name" value="ADH_SHORT"/>
    <property type="match status" value="1"/>
</dbReference>
<dbReference type="Pfam" id="PF13561">
    <property type="entry name" value="adh_short_C2"/>
    <property type="match status" value="1"/>
</dbReference>
<keyword evidence="2" id="KW-0521">NADP</keyword>
<dbReference type="EMBL" id="JAPEUV010000023">
    <property type="protein sequence ID" value="KAJ4339336.1"/>
    <property type="molecule type" value="Genomic_DNA"/>
</dbReference>
<dbReference type="SUPFAM" id="SSF51735">
    <property type="entry name" value="NAD(P)-binding Rossmann-fold domains"/>
    <property type="match status" value="1"/>
</dbReference>
<sequence>MASLQSATTLRRAACKSSSLSQFRPPTNLLQRRGFASHRDVTYKRTPCEEREKVGDRKYGHFDIGGKVFVVTGGGQGLGFSIAEGLVEAGGTVHVLDRSSKPTPEFEAARKRVKDEFDGALEYHQADVSDENVLGKIIPEIAARKQRLDGLVADVDKMLAVNYTGVLLTAQACAREMLKYKIEGSMCLVASMSGTIANRGLDAPVYNSSKAAVVQLARNLAMEWGRKRPDGSGGIRVNTLSPGHIVTPMVEENFKRGEANRAEWEDNNMLGRISMPEEYKAVALFMLSKASSYMTGHDMKIDGGTTAW</sequence>
<keyword evidence="5" id="KW-1185">Reference proteome</keyword>
<dbReference type="GO" id="GO:0016616">
    <property type="term" value="F:oxidoreductase activity, acting on the CH-OH group of donors, NAD or NADP as acceptor"/>
    <property type="evidence" value="ECO:0007669"/>
    <property type="project" value="UniProtKB-ARBA"/>
</dbReference>
<proteinExistence type="inferred from homology"/>
<dbReference type="PANTHER" id="PTHR43008:SF10">
    <property type="entry name" value="CHAIN DEHYDROGENASE_OXIDOREDUCTASE, PUTATIVE (AFU_ORTHOLOGUE AFUA_2G15740)-RELATED"/>
    <property type="match status" value="1"/>
</dbReference>
<name>A0A9W8X2C1_9PLEO</name>
<dbReference type="InterPro" id="IPR020904">
    <property type="entry name" value="Sc_DH/Rdtase_CS"/>
</dbReference>
<evidence type="ECO:0000256" key="1">
    <source>
        <dbReference type="ARBA" id="ARBA00006484"/>
    </source>
</evidence>
<dbReference type="InterPro" id="IPR002347">
    <property type="entry name" value="SDR_fam"/>
</dbReference>
<dbReference type="PANTHER" id="PTHR43008">
    <property type="entry name" value="BENZIL REDUCTASE"/>
    <property type="match status" value="1"/>
</dbReference>
<evidence type="ECO:0000313" key="4">
    <source>
        <dbReference type="EMBL" id="KAJ4339336.1"/>
    </source>
</evidence>
<organism evidence="4 5">
    <name type="scientific">Didymella glomerata</name>
    <dbReference type="NCBI Taxonomy" id="749621"/>
    <lineage>
        <taxon>Eukaryota</taxon>
        <taxon>Fungi</taxon>
        <taxon>Dikarya</taxon>
        <taxon>Ascomycota</taxon>
        <taxon>Pezizomycotina</taxon>
        <taxon>Dothideomycetes</taxon>
        <taxon>Pleosporomycetidae</taxon>
        <taxon>Pleosporales</taxon>
        <taxon>Pleosporineae</taxon>
        <taxon>Didymellaceae</taxon>
        <taxon>Didymella</taxon>
    </lineage>
</organism>
<dbReference type="Proteomes" id="UP001140562">
    <property type="component" value="Unassembled WGS sequence"/>
</dbReference>
<reference evidence="4" key="1">
    <citation type="submission" date="2022-10" db="EMBL/GenBank/DDBJ databases">
        <title>Tapping the CABI collections for fungal endophytes: first genome assemblies for Collariella, Neodidymelliopsis, Ascochyta clinopodiicola, Didymella pomorum, Didymosphaeria variabile, Neocosmospora piperis and Neocucurbitaria cava.</title>
        <authorList>
            <person name="Hill R."/>
        </authorList>
    </citation>
    <scope>NUCLEOTIDE SEQUENCE</scope>
    <source>
        <strain evidence="4">IMI 360193</strain>
    </source>
</reference>
<dbReference type="GO" id="GO:0050664">
    <property type="term" value="F:oxidoreductase activity, acting on NAD(P)H, oxygen as acceptor"/>
    <property type="evidence" value="ECO:0007669"/>
    <property type="project" value="TreeGrafter"/>
</dbReference>
<dbReference type="OrthoDB" id="1669814at2759"/>
<evidence type="ECO:0000256" key="2">
    <source>
        <dbReference type="ARBA" id="ARBA00022857"/>
    </source>
</evidence>
<dbReference type="InterPro" id="IPR036291">
    <property type="entry name" value="NAD(P)-bd_dom_sf"/>
</dbReference>
<dbReference type="PRINTS" id="PR00081">
    <property type="entry name" value="GDHRDH"/>
</dbReference>
<evidence type="ECO:0000256" key="3">
    <source>
        <dbReference type="ARBA" id="ARBA00023002"/>
    </source>
</evidence>
<dbReference type="AlphaFoldDB" id="A0A9W8X2C1"/>
<keyword evidence="3" id="KW-0560">Oxidoreductase</keyword>
<dbReference type="Gene3D" id="3.40.50.720">
    <property type="entry name" value="NAD(P)-binding Rossmann-like Domain"/>
    <property type="match status" value="1"/>
</dbReference>
<comment type="caution">
    <text evidence="4">The sequence shown here is derived from an EMBL/GenBank/DDBJ whole genome shotgun (WGS) entry which is preliminary data.</text>
</comment>
<gene>
    <name evidence="4" type="ORF">N0V87_003273</name>
</gene>
<evidence type="ECO:0008006" key="6">
    <source>
        <dbReference type="Google" id="ProtNLM"/>
    </source>
</evidence>
<comment type="similarity">
    <text evidence="1">Belongs to the short-chain dehydrogenases/reductases (SDR) family.</text>
</comment>